<protein>
    <recommendedName>
        <fullName evidence="4">DUF1345 domain-containing protein</fullName>
    </recommendedName>
</protein>
<dbReference type="Proteomes" id="UP000662572">
    <property type="component" value="Unassembled WGS sequence"/>
</dbReference>
<dbReference type="EMBL" id="BMZB01000006">
    <property type="protein sequence ID" value="GGZ43296.1"/>
    <property type="molecule type" value="Genomic_DNA"/>
</dbReference>
<feature type="transmembrane region" description="Helical" evidence="1">
    <location>
        <begin position="204"/>
        <end position="226"/>
    </location>
</feature>
<evidence type="ECO:0000256" key="1">
    <source>
        <dbReference type="SAM" id="Phobius"/>
    </source>
</evidence>
<keyword evidence="1" id="KW-1133">Transmembrane helix</keyword>
<keyword evidence="3" id="KW-1185">Reference proteome</keyword>
<reference evidence="2" key="2">
    <citation type="submission" date="2020-09" db="EMBL/GenBank/DDBJ databases">
        <authorList>
            <person name="Sun Q."/>
            <person name="Kim S."/>
        </authorList>
    </citation>
    <scope>NUCLEOTIDE SEQUENCE</scope>
    <source>
        <strain evidence="2">KCTC 32296</strain>
    </source>
</reference>
<feature type="transmembrane region" description="Helical" evidence="1">
    <location>
        <begin position="119"/>
        <end position="144"/>
    </location>
</feature>
<evidence type="ECO:0000313" key="2">
    <source>
        <dbReference type="EMBL" id="GGZ43296.1"/>
    </source>
</evidence>
<keyword evidence="1" id="KW-0812">Transmembrane</keyword>
<sequence length="227" mass="24996">MSTSKPPHIAIRFVHARPILSGCAALAVAIVAGLMWLTDWRLSKDIVIAWNIAAVIYLSLSWRMMLKANEASMHKRAEQQDVAQVAILMLSVLTIIICITAVVTELIEAKTLHGAQRSLTIALVVATIVTSWAFVHTIFALHYAHAYYIGLERNKSPGLSFPDKDPTPDYLDFLYFSFIIGTAAQTADVAITSKAMRRTNLFHAVFAFFFNTAILALTINIAAGFVT</sequence>
<organism evidence="2 3">
    <name type="scientific">Asticcacaulis endophyticus</name>
    <dbReference type="NCBI Taxonomy" id="1395890"/>
    <lineage>
        <taxon>Bacteria</taxon>
        <taxon>Pseudomonadati</taxon>
        <taxon>Pseudomonadota</taxon>
        <taxon>Alphaproteobacteria</taxon>
        <taxon>Caulobacterales</taxon>
        <taxon>Caulobacteraceae</taxon>
        <taxon>Asticcacaulis</taxon>
    </lineage>
</organism>
<dbReference type="AlphaFoldDB" id="A0A918QES6"/>
<keyword evidence="1" id="KW-0472">Membrane</keyword>
<feature type="transmembrane region" description="Helical" evidence="1">
    <location>
        <begin position="85"/>
        <end position="107"/>
    </location>
</feature>
<dbReference type="Pfam" id="PF07077">
    <property type="entry name" value="DUF1345"/>
    <property type="match status" value="1"/>
</dbReference>
<name>A0A918QES6_9CAUL</name>
<comment type="caution">
    <text evidence="2">The sequence shown here is derived from an EMBL/GenBank/DDBJ whole genome shotgun (WGS) entry which is preliminary data.</text>
</comment>
<evidence type="ECO:0000313" key="3">
    <source>
        <dbReference type="Proteomes" id="UP000662572"/>
    </source>
</evidence>
<reference evidence="2" key="1">
    <citation type="journal article" date="2014" name="Int. J. Syst. Evol. Microbiol.">
        <title>Complete genome sequence of Corynebacterium casei LMG S-19264T (=DSM 44701T), isolated from a smear-ripened cheese.</title>
        <authorList>
            <consortium name="US DOE Joint Genome Institute (JGI-PGF)"/>
            <person name="Walter F."/>
            <person name="Albersmeier A."/>
            <person name="Kalinowski J."/>
            <person name="Ruckert C."/>
        </authorList>
    </citation>
    <scope>NUCLEOTIDE SEQUENCE</scope>
    <source>
        <strain evidence="2">KCTC 32296</strain>
    </source>
</reference>
<dbReference type="InterPro" id="IPR009781">
    <property type="entry name" value="DUF1345"/>
</dbReference>
<feature type="transmembrane region" description="Helical" evidence="1">
    <location>
        <begin position="46"/>
        <end position="65"/>
    </location>
</feature>
<proteinExistence type="predicted"/>
<feature type="transmembrane region" description="Helical" evidence="1">
    <location>
        <begin position="19"/>
        <end position="37"/>
    </location>
</feature>
<gene>
    <name evidence="2" type="ORF">GCM10011273_32630</name>
</gene>
<dbReference type="RefSeq" id="WP_189488585.1">
    <property type="nucleotide sequence ID" value="NZ_BMZB01000006.1"/>
</dbReference>
<evidence type="ECO:0008006" key="4">
    <source>
        <dbReference type="Google" id="ProtNLM"/>
    </source>
</evidence>
<accession>A0A918QES6</accession>